<feature type="non-terminal residue" evidence="2">
    <location>
        <position position="83"/>
    </location>
</feature>
<keyword evidence="3" id="KW-1185">Reference proteome</keyword>
<gene>
    <name evidence="2" type="ORF">PMAYCL1PPCAC_03523</name>
</gene>
<feature type="region of interest" description="Disordered" evidence="1">
    <location>
        <begin position="14"/>
        <end position="52"/>
    </location>
</feature>
<evidence type="ECO:0000256" key="1">
    <source>
        <dbReference type="SAM" id="MobiDB-lite"/>
    </source>
</evidence>
<protein>
    <submittedName>
        <fullName evidence="2">Uncharacterized protein</fullName>
    </submittedName>
</protein>
<proteinExistence type="predicted"/>
<sequence>RKAVFVAFFSTETSSIPSKKRKEREAGRRPSPILETDRESSTAVPVSSDSFGSIDRRRLPLHFELLHVLLHEQFGSSETRPNI</sequence>
<feature type="compositionally biased region" description="Polar residues" evidence="1">
    <location>
        <begin position="41"/>
        <end position="51"/>
    </location>
</feature>
<organism evidence="2 3">
    <name type="scientific">Pristionchus mayeri</name>
    <dbReference type="NCBI Taxonomy" id="1317129"/>
    <lineage>
        <taxon>Eukaryota</taxon>
        <taxon>Metazoa</taxon>
        <taxon>Ecdysozoa</taxon>
        <taxon>Nematoda</taxon>
        <taxon>Chromadorea</taxon>
        <taxon>Rhabditida</taxon>
        <taxon>Rhabditina</taxon>
        <taxon>Diplogasteromorpha</taxon>
        <taxon>Diplogasteroidea</taxon>
        <taxon>Neodiplogasteridae</taxon>
        <taxon>Pristionchus</taxon>
    </lineage>
</organism>
<name>A0AAN4Z7E1_9BILA</name>
<dbReference type="EMBL" id="BTRK01000001">
    <property type="protein sequence ID" value="GMR33328.1"/>
    <property type="molecule type" value="Genomic_DNA"/>
</dbReference>
<evidence type="ECO:0000313" key="3">
    <source>
        <dbReference type="Proteomes" id="UP001328107"/>
    </source>
</evidence>
<accession>A0AAN4Z7E1</accession>
<comment type="caution">
    <text evidence="2">The sequence shown here is derived from an EMBL/GenBank/DDBJ whole genome shotgun (WGS) entry which is preliminary data.</text>
</comment>
<feature type="non-terminal residue" evidence="2">
    <location>
        <position position="1"/>
    </location>
</feature>
<reference evidence="3" key="1">
    <citation type="submission" date="2022-10" db="EMBL/GenBank/DDBJ databases">
        <title>Genome assembly of Pristionchus species.</title>
        <authorList>
            <person name="Yoshida K."/>
            <person name="Sommer R.J."/>
        </authorList>
    </citation>
    <scope>NUCLEOTIDE SEQUENCE [LARGE SCALE GENOMIC DNA]</scope>
    <source>
        <strain evidence="3">RS5460</strain>
    </source>
</reference>
<dbReference type="Proteomes" id="UP001328107">
    <property type="component" value="Unassembled WGS sequence"/>
</dbReference>
<dbReference type="AlphaFoldDB" id="A0AAN4Z7E1"/>
<evidence type="ECO:0000313" key="2">
    <source>
        <dbReference type="EMBL" id="GMR33328.1"/>
    </source>
</evidence>